<feature type="transmembrane region" description="Helical" evidence="2">
    <location>
        <begin position="139"/>
        <end position="165"/>
    </location>
</feature>
<evidence type="ECO:0000256" key="1">
    <source>
        <dbReference type="SAM" id="MobiDB-lite"/>
    </source>
</evidence>
<keyword evidence="2" id="KW-0472">Membrane</keyword>
<evidence type="ECO:0000313" key="3">
    <source>
        <dbReference type="EMBL" id="GIE15863.1"/>
    </source>
</evidence>
<evidence type="ECO:0000313" key="4">
    <source>
        <dbReference type="Proteomes" id="UP000598174"/>
    </source>
</evidence>
<reference evidence="3" key="1">
    <citation type="submission" date="2021-01" db="EMBL/GenBank/DDBJ databases">
        <title>Whole genome shotgun sequence of Actinoplanes ferrugineus NBRC 15555.</title>
        <authorList>
            <person name="Komaki H."/>
            <person name="Tamura T."/>
        </authorList>
    </citation>
    <scope>NUCLEOTIDE SEQUENCE</scope>
    <source>
        <strain evidence="3">NBRC 15555</strain>
    </source>
</reference>
<dbReference type="AlphaFoldDB" id="A0A919J864"/>
<sequence>MTGDKIANDAAPSDPPPAAEPPQPSKPEPSQPSKPELAPSRTAPPATREAEPAPSPAAPEDAAFLPAAQPGAALGDAADDLVDLVDGAAFTHAPTGRPVDPAELPFAGTYPDVPEVVATDDDFDDEPVVVGFDRRADMWWLITPIVTLLVAPMIAVVLAFFVTASDDNSPGVCGDVLADNGCEEAVLRMIAQHTVAFGILWLGLWALPWYRGLRKYRVALAVLAFAVLLAVPLRLTSG</sequence>
<dbReference type="RefSeq" id="WP_203822210.1">
    <property type="nucleotide sequence ID" value="NZ_BAAABP010000030.1"/>
</dbReference>
<organism evidence="3 4">
    <name type="scientific">Paractinoplanes ferrugineus</name>
    <dbReference type="NCBI Taxonomy" id="113564"/>
    <lineage>
        <taxon>Bacteria</taxon>
        <taxon>Bacillati</taxon>
        <taxon>Actinomycetota</taxon>
        <taxon>Actinomycetes</taxon>
        <taxon>Micromonosporales</taxon>
        <taxon>Micromonosporaceae</taxon>
        <taxon>Paractinoplanes</taxon>
    </lineage>
</organism>
<protein>
    <submittedName>
        <fullName evidence="3">Uncharacterized protein</fullName>
    </submittedName>
</protein>
<dbReference type="EMBL" id="BOMM01000073">
    <property type="protein sequence ID" value="GIE15863.1"/>
    <property type="molecule type" value="Genomic_DNA"/>
</dbReference>
<evidence type="ECO:0000256" key="2">
    <source>
        <dbReference type="SAM" id="Phobius"/>
    </source>
</evidence>
<keyword evidence="2" id="KW-1133">Transmembrane helix</keyword>
<gene>
    <name evidence="3" type="ORF">Afe05nite_77030</name>
</gene>
<feature type="compositionally biased region" description="Pro residues" evidence="1">
    <location>
        <begin position="13"/>
        <end position="32"/>
    </location>
</feature>
<proteinExistence type="predicted"/>
<feature type="region of interest" description="Disordered" evidence="1">
    <location>
        <begin position="1"/>
        <end position="61"/>
    </location>
</feature>
<keyword evidence="4" id="KW-1185">Reference proteome</keyword>
<name>A0A919J864_9ACTN</name>
<dbReference type="Proteomes" id="UP000598174">
    <property type="component" value="Unassembled WGS sequence"/>
</dbReference>
<feature type="transmembrane region" description="Helical" evidence="2">
    <location>
        <begin position="185"/>
        <end position="206"/>
    </location>
</feature>
<keyword evidence="2" id="KW-0812">Transmembrane</keyword>
<feature type="transmembrane region" description="Helical" evidence="2">
    <location>
        <begin position="218"/>
        <end position="235"/>
    </location>
</feature>
<accession>A0A919J864</accession>
<comment type="caution">
    <text evidence="3">The sequence shown here is derived from an EMBL/GenBank/DDBJ whole genome shotgun (WGS) entry which is preliminary data.</text>
</comment>